<dbReference type="Proteomes" id="UP001600894">
    <property type="component" value="Unassembled WGS sequence"/>
</dbReference>
<dbReference type="EMBL" id="BAABXL010000001">
    <property type="protein sequence ID" value="GAA6268935.1"/>
    <property type="molecule type" value="Genomic_DNA"/>
</dbReference>
<reference evidence="2 3" key="1">
    <citation type="submission" date="2024-04" db="EMBL/GenBank/DDBJ databases">
        <title>Defined microbial consortia suppress multidrug-resistant proinflammatory Enterobacteriaceae via ecological control.</title>
        <authorList>
            <person name="Furuichi M."/>
            <person name="Kawaguchi T."/>
            <person name="Pust M."/>
            <person name="Yasuma K."/>
            <person name="Plichta D."/>
            <person name="Hasegawa N."/>
            <person name="Ohya T."/>
            <person name="Bhattarai S."/>
            <person name="Sasajima S."/>
            <person name="Aoto Y."/>
            <person name="Tuganbaev T."/>
            <person name="Yaginuma M."/>
            <person name="Ueda M."/>
            <person name="Okahashi N."/>
            <person name="Amafuji K."/>
            <person name="Kiridooshi Y."/>
            <person name="Sugita K."/>
            <person name="Strazar M."/>
            <person name="Skelly A."/>
            <person name="Suda W."/>
            <person name="Hattori M."/>
            <person name="Nakamoto N."/>
            <person name="Caballero S."/>
            <person name="Norman J."/>
            <person name="Olle B."/>
            <person name="Tanoue T."/>
            <person name="Arita M."/>
            <person name="Bucci V."/>
            <person name="Atarashi K."/>
            <person name="Xavier R."/>
            <person name="Honda K."/>
        </authorList>
    </citation>
    <scope>NUCLEOTIDE SEQUENCE [LARGE SCALE GENOMIC DNA]</scope>
    <source>
        <strain evidence="3">f13</strain>
    </source>
</reference>
<dbReference type="PANTHER" id="PTHR35804">
    <property type="entry name" value="LYSINE EXPORTER LYSO"/>
    <property type="match status" value="1"/>
</dbReference>
<keyword evidence="1" id="KW-0472">Membrane</keyword>
<dbReference type="RefSeq" id="WP_178302376.1">
    <property type="nucleotide sequence ID" value="NZ_BAABXL010000001.1"/>
</dbReference>
<evidence type="ECO:0000256" key="1">
    <source>
        <dbReference type="SAM" id="Phobius"/>
    </source>
</evidence>
<dbReference type="Pfam" id="PF03956">
    <property type="entry name" value="Lys_export"/>
    <property type="match status" value="1"/>
</dbReference>
<accession>A0ABQ0AY26</accession>
<comment type="caution">
    <text evidence="2">The sequence shown here is derived from an EMBL/GenBank/DDBJ whole genome shotgun (WGS) entry which is preliminary data.</text>
</comment>
<gene>
    <name evidence="2" type="ORF">F130042H8_19950</name>
</gene>
<name>A0ABQ0AY26_9FIRM</name>
<dbReference type="PANTHER" id="PTHR35804:SF1">
    <property type="entry name" value="LYSINE EXPORTER LYSO"/>
    <property type="match status" value="1"/>
</dbReference>
<feature type="transmembrane region" description="Helical" evidence="1">
    <location>
        <begin position="175"/>
        <end position="197"/>
    </location>
</feature>
<evidence type="ECO:0000313" key="3">
    <source>
        <dbReference type="Proteomes" id="UP001600894"/>
    </source>
</evidence>
<evidence type="ECO:0000313" key="2">
    <source>
        <dbReference type="EMBL" id="GAA6268935.1"/>
    </source>
</evidence>
<sequence length="198" mass="20713">MIVLCTAISLAAGLLYGILGMENPLFSFLLKNTDGVLYVLMFSVGVSIGMHRGIVSKMREYHIKIFIIPAGIIAGSVAGGILCSLLTRIPIGQGAAIASGMGWYSLAGAAISELGGARLGSIAFMSNLMREIASFFIIPFISIKLNDLTCIAPAGATSEDTTLPVMLKYTNEETVVLSVLNGMICSFAVPVLISAFAG</sequence>
<feature type="transmembrane region" description="Helical" evidence="1">
    <location>
        <begin position="36"/>
        <end position="54"/>
    </location>
</feature>
<keyword evidence="3" id="KW-1185">Reference proteome</keyword>
<keyword evidence="1" id="KW-1133">Transmembrane helix</keyword>
<keyword evidence="1" id="KW-0812">Transmembrane</keyword>
<dbReference type="InterPro" id="IPR005642">
    <property type="entry name" value="LysO"/>
</dbReference>
<feature type="transmembrane region" description="Helical" evidence="1">
    <location>
        <begin position="101"/>
        <end position="120"/>
    </location>
</feature>
<organism evidence="2 3">
    <name type="scientific">Enterocloster alcoholdehydrogenati</name>
    <dbReference type="NCBI Taxonomy" id="2547410"/>
    <lineage>
        <taxon>Bacteria</taxon>
        <taxon>Bacillati</taxon>
        <taxon>Bacillota</taxon>
        <taxon>Clostridia</taxon>
        <taxon>Lachnospirales</taxon>
        <taxon>Lachnospiraceae</taxon>
        <taxon>Enterocloster</taxon>
    </lineage>
</organism>
<protein>
    <submittedName>
        <fullName evidence="2">Lysine exporter LysO family protein</fullName>
    </submittedName>
</protein>
<feature type="transmembrane region" description="Helical" evidence="1">
    <location>
        <begin position="66"/>
        <end position="89"/>
    </location>
</feature>
<proteinExistence type="predicted"/>